<evidence type="ECO:0000256" key="14">
    <source>
        <dbReference type="SAM" id="Phobius"/>
    </source>
</evidence>
<comment type="catalytic activity">
    <reaction evidence="11">
        <text>L-threonyl-[protein] + ATP = O-phospho-L-threonyl-[protein] + ADP + H(+)</text>
        <dbReference type="Rhea" id="RHEA:46608"/>
        <dbReference type="Rhea" id="RHEA-COMP:11060"/>
        <dbReference type="Rhea" id="RHEA-COMP:11605"/>
        <dbReference type="ChEBI" id="CHEBI:15378"/>
        <dbReference type="ChEBI" id="CHEBI:30013"/>
        <dbReference type="ChEBI" id="CHEBI:30616"/>
        <dbReference type="ChEBI" id="CHEBI:61977"/>
        <dbReference type="ChEBI" id="CHEBI:456216"/>
        <dbReference type="EC" id="2.7.11.1"/>
    </reaction>
</comment>
<dbReference type="GO" id="GO:0005634">
    <property type="term" value="C:nucleus"/>
    <property type="evidence" value="ECO:0007669"/>
    <property type="project" value="TreeGrafter"/>
</dbReference>
<reference evidence="16" key="1">
    <citation type="submission" date="2022-07" db="EMBL/GenBank/DDBJ databases">
        <title>Phylogenomic reconstructions and comparative analyses of Kickxellomycotina fungi.</title>
        <authorList>
            <person name="Reynolds N.K."/>
            <person name="Stajich J.E."/>
            <person name="Barry K."/>
            <person name="Grigoriev I.V."/>
            <person name="Crous P."/>
            <person name="Smith M.E."/>
        </authorList>
    </citation>
    <scope>NUCLEOTIDE SEQUENCE</scope>
    <source>
        <strain evidence="16">NBRC 105413</strain>
    </source>
</reference>
<dbReference type="GO" id="GO:0005506">
    <property type="term" value="F:iron ion binding"/>
    <property type="evidence" value="ECO:0007669"/>
    <property type="project" value="InterPro"/>
</dbReference>
<dbReference type="Proteomes" id="UP001145021">
    <property type="component" value="Unassembled WGS sequence"/>
</dbReference>
<evidence type="ECO:0000256" key="4">
    <source>
        <dbReference type="ARBA" id="ARBA00022679"/>
    </source>
</evidence>
<feature type="compositionally biased region" description="Low complexity" evidence="13">
    <location>
        <begin position="861"/>
        <end position="872"/>
    </location>
</feature>
<keyword evidence="3" id="KW-0723">Serine/threonine-protein kinase</keyword>
<dbReference type="GO" id="GO:0005737">
    <property type="term" value="C:cytoplasm"/>
    <property type="evidence" value="ECO:0007669"/>
    <property type="project" value="TreeGrafter"/>
</dbReference>
<evidence type="ECO:0000256" key="7">
    <source>
        <dbReference type="ARBA" id="ARBA00022840"/>
    </source>
</evidence>
<dbReference type="SUPFAM" id="SSF56112">
    <property type="entry name" value="Protein kinase-like (PK-like)"/>
    <property type="match status" value="1"/>
</dbReference>
<keyword evidence="7" id="KW-0067">ATP-binding</keyword>
<dbReference type="GO" id="GO:0051213">
    <property type="term" value="F:dioxygenase activity"/>
    <property type="evidence" value="ECO:0007669"/>
    <property type="project" value="UniProtKB-KW"/>
</dbReference>
<evidence type="ECO:0000256" key="11">
    <source>
        <dbReference type="ARBA" id="ARBA00047899"/>
    </source>
</evidence>
<evidence type="ECO:0000256" key="8">
    <source>
        <dbReference type="ARBA" id="ARBA00022964"/>
    </source>
</evidence>
<feature type="region of interest" description="Disordered" evidence="13">
    <location>
        <begin position="596"/>
        <end position="623"/>
    </location>
</feature>
<evidence type="ECO:0000256" key="1">
    <source>
        <dbReference type="ARBA" id="ARBA00001961"/>
    </source>
</evidence>
<evidence type="ECO:0000256" key="6">
    <source>
        <dbReference type="ARBA" id="ARBA00022777"/>
    </source>
</evidence>
<feature type="region of interest" description="Disordered" evidence="13">
    <location>
        <begin position="353"/>
        <end position="391"/>
    </location>
</feature>
<dbReference type="PANTHER" id="PTHR11042">
    <property type="entry name" value="EUKARYOTIC TRANSLATION INITIATION FACTOR 2-ALPHA KINASE EIF2-ALPHA KINASE -RELATED"/>
    <property type="match status" value="1"/>
</dbReference>
<keyword evidence="14" id="KW-1133">Transmembrane helix</keyword>
<evidence type="ECO:0000313" key="17">
    <source>
        <dbReference type="Proteomes" id="UP001145021"/>
    </source>
</evidence>
<dbReference type="GO" id="GO:0016705">
    <property type="term" value="F:oxidoreductase activity, acting on paired donors, with incorporation or reduction of molecular oxygen"/>
    <property type="evidence" value="ECO:0007669"/>
    <property type="project" value="InterPro"/>
</dbReference>
<feature type="region of interest" description="Disordered" evidence="13">
    <location>
        <begin position="902"/>
        <end position="960"/>
    </location>
</feature>
<dbReference type="EMBL" id="JANBOH010000049">
    <property type="protein sequence ID" value="KAJ1646777.1"/>
    <property type="molecule type" value="Genomic_DNA"/>
</dbReference>
<evidence type="ECO:0000256" key="13">
    <source>
        <dbReference type="SAM" id="MobiDB-lite"/>
    </source>
</evidence>
<keyword evidence="6 16" id="KW-0418">Kinase</keyword>
<dbReference type="InterPro" id="IPR050339">
    <property type="entry name" value="CC_SR_Kinase"/>
</dbReference>
<dbReference type="GO" id="GO:0004674">
    <property type="term" value="F:protein serine/threonine kinase activity"/>
    <property type="evidence" value="ECO:0007669"/>
    <property type="project" value="UniProtKB-KW"/>
</dbReference>
<gene>
    <name evidence="16" type="primary">IKS1</name>
    <name evidence="16" type="ORF">LPJ64_001768</name>
</gene>
<keyword evidence="14" id="KW-0472">Membrane</keyword>
<organism evidence="16 17">
    <name type="scientific">Coemansia asiatica</name>
    <dbReference type="NCBI Taxonomy" id="1052880"/>
    <lineage>
        <taxon>Eukaryota</taxon>
        <taxon>Fungi</taxon>
        <taxon>Fungi incertae sedis</taxon>
        <taxon>Zoopagomycota</taxon>
        <taxon>Kickxellomycotina</taxon>
        <taxon>Kickxellomycetes</taxon>
        <taxon>Kickxellales</taxon>
        <taxon>Kickxellaceae</taxon>
        <taxon>Coemansia</taxon>
    </lineage>
</organism>
<evidence type="ECO:0000256" key="9">
    <source>
        <dbReference type="ARBA" id="ARBA00023002"/>
    </source>
</evidence>
<evidence type="ECO:0000256" key="2">
    <source>
        <dbReference type="ARBA" id="ARBA00012513"/>
    </source>
</evidence>
<evidence type="ECO:0000256" key="12">
    <source>
        <dbReference type="ARBA" id="ARBA00048679"/>
    </source>
</evidence>
<evidence type="ECO:0000259" key="15">
    <source>
        <dbReference type="PROSITE" id="PS50011"/>
    </source>
</evidence>
<keyword evidence="14" id="KW-0812">Transmembrane</keyword>
<evidence type="ECO:0000256" key="10">
    <source>
        <dbReference type="ARBA" id="ARBA00037982"/>
    </source>
</evidence>
<name>A0A9W8CJN6_9FUNG</name>
<evidence type="ECO:0000256" key="5">
    <source>
        <dbReference type="ARBA" id="ARBA00022741"/>
    </source>
</evidence>
<dbReference type="InterPro" id="IPR006620">
    <property type="entry name" value="Pro_4_hyd_alph"/>
</dbReference>
<feature type="domain" description="Protein kinase" evidence="15">
    <location>
        <begin position="473"/>
        <end position="818"/>
    </location>
</feature>
<dbReference type="Pfam" id="PF07714">
    <property type="entry name" value="PK_Tyr_Ser-Thr"/>
    <property type="match status" value="1"/>
</dbReference>
<dbReference type="AlphaFoldDB" id="A0A9W8CJN6"/>
<feature type="transmembrane region" description="Helical" evidence="14">
    <location>
        <begin position="1049"/>
        <end position="1068"/>
    </location>
</feature>
<dbReference type="Gene3D" id="2.60.120.620">
    <property type="entry name" value="q2cbj1_9rhob like domain"/>
    <property type="match status" value="1"/>
</dbReference>
<feature type="region of interest" description="Disordered" evidence="13">
    <location>
        <begin position="1"/>
        <end position="24"/>
    </location>
</feature>
<dbReference type="Gene3D" id="3.30.200.20">
    <property type="entry name" value="Phosphorylase Kinase, domain 1"/>
    <property type="match status" value="1"/>
</dbReference>
<dbReference type="InterPro" id="IPR001245">
    <property type="entry name" value="Ser-Thr/Tyr_kinase_cat_dom"/>
</dbReference>
<comment type="caution">
    <text evidence="16">The sequence shown here is derived from an EMBL/GenBank/DDBJ whole genome shotgun (WGS) entry which is preliminary data.</text>
</comment>
<proteinExistence type="inferred from homology"/>
<dbReference type="PROSITE" id="PS00108">
    <property type="entry name" value="PROTEIN_KINASE_ST"/>
    <property type="match status" value="1"/>
</dbReference>
<keyword evidence="5" id="KW-0547">Nucleotide-binding</keyword>
<dbReference type="SMART" id="SM00220">
    <property type="entry name" value="S_TKc"/>
    <property type="match status" value="1"/>
</dbReference>
<sequence length="1071" mass="119933">MGRAKKDSASKVKPASSKDSESASLQASSAKKAIIWPKLKPKKGLAVAELVTGHIFLIRGLLDRAECDGFIKIADEQCVPTPGIPKRGEAFRNNARWSTNDRELAQRLWLETGFYKLLSNWRHPDGKTPVGLFENIRLYRYGPGERFGKHYDDYFFDSRGRRSEYTLLVYLNSVDDLRFRTSERASGGETVFYARRMEPVSVKPELGLALLHKHGADCLQHEALELCNSFKYVLRSDLIFEYRRNAGQVVMYNQDNDKIEVRHVIPRSLGEPEASGHLVRTSKALSVAPSNTHESLDVDVEDAHICPTCLQVVPHHMESHIWRSFEQSGSGSGSRSMSDTTADREYFELLARSMKQQQRRRRPTLTLPDLEGDIHPAVAPGSLRSPLSQDNSDLDAVDISADNSKADGILLNPDELSASAADQASGFGPASSSAISELRNDMFSSDQQAGARGGREGEVSAKSFNQGYYERFFTEQNKLGKGLRGSVFSCQHVLDGVYLGHYAVKKVAVGNNHQWLRRMLREVKLLESLRHQNVVEYKHSWLEMHQLTKFGPKVPCLFILMEYANGGNLQEYMEPKSPALDAGDISVSIKHKILEQRRRSRAGNSSEHPERMNVGTAGDKSDSGPRLLTVEQIWSFFADICSGLAHLHQLQIIHRDLKHMNLLLQWKDLANRDSGDEIPRIMLTDFGECEILSHLEKRDRTGATGTLEFMAPELLKVDDAGRFLDSYSTKSDMWSLGMVLYYLCYSRLPFTDIDDIDALRRDVLRLKHIDLAHSRRDGLAEDIPLELRRIMQALLNQDENKRPDISEVIQKVTEHQSLWQSRRQDESRFELHDSDMASNIGSDTPGMRTPQPRSPKRSKKSNASSSLPSSAATSLALVHPFKQQQQQDLHRRLGLLQSSEEDNLQKSIDESSCEGSWTPTSDEHWADVGDLSAASRSEAAPLHSQEESDAGASKRDLQLNNDSHSAVKRMRLEADFSALNLSEPEIDAAFCVKTAILLSKVYSLQKLLGQGTTSCNDNNDGNDLQSSTVSFLMGVTLILSALDIRQHNSLQLTVALLAANICVVFLVLNLN</sequence>
<dbReference type="Gene3D" id="1.10.510.10">
    <property type="entry name" value="Transferase(Phosphotransferase) domain 1"/>
    <property type="match status" value="1"/>
</dbReference>
<keyword evidence="17" id="KW-1185">Reference proteome</keyword>
<dbReference type="InterPro" id="IPR000719">
    <property type="entry name" value="Prot_kinase_dom"/>
</dbReference>
<dbReference type="SMART" id="SM00702">
    <property type="entry name" value="P4Hc"/>
    <property type="match status" value="1"/>
</dbReference>
<comment type="similarity">
    <text evidence="10">Belongs to the protein kinase superfamily. Ser/Thr protein kinase family. GCN2 subfamily.</text>
</comment>
<dbReference type="PANTHER" id="PTHR11042:SF138">
    <property type="entry name" value="SERINE_THREONINE-PROTEIN KINASE IKS1-RELATED"/>
    <property type="match status" value="1"/>
</dbReference>
<dbReference type="InterPro" id="IPR008271">
    <property type="entry name" value="Ser/Thr_kinase_AS"/>
</dbReference>
<dbReference type="GO" id="GO:0031418">
    <property type="term" value="F:L-ascorbic acid binding"/>
    <property type="evidence" value="ECO:0007669"/>
    <property type="project" value="InterPro"/>
</dbReference>
<dbReference type="EC" id="2.7.11.1" evidence="2"/>
<dbReference type="FunFam" id="3.30.200.20:FF:000306">
    <property type="entry name" value="IKS protein kinase"/>
    <property type="match status" value="1"/>
</dbReference>
<dbReference type="GO" id="GO:0005524">
    <property type="term" value="F:ATP binding"/>
    <property type="evidence" value="ECO:0007669"/>
    <property type="project" value="UniProtKB-KW"/>
</dbReference>
<evidence type="ECO:0000256" key="3">
    <source>
        <dbReference type="ARBA" id="ARBA00022527"/>
    </source>
</evidence>
<evidence type="ECO:0000313" key="16">
    <source>
        <dbReference type="EMBL" id="KAJ1646777.1"/>
    </source>
</evidence>
<comment type="catalytic activity">
    <reaction evidence="12">
        <text>L-seryl-[protein] + ATP = O-phospho-L-seryl-[protein] + ADP + H(+)</text>
        <dbReference type="Rhea" id="RHEA:17989"/>
        <dbReference type="Rhea" id="RHEA-COMP:9863"/>
        <dbReference type="Rhea" id="RHEA-COMP:11604"/>
        <dbReference type="ChEBI" id="CHEBI:15378"/>
        <dbReference type="ChEBI" id="CHEBI:29999"/>
        <dbReference type="ChEBI" id="CHEBI:30616"/>
        <dbReference type="ChEBI" id="CHEBI:83421"/>
        <dbReference type="ChEBI" id="CHEBI:456216"/>
        <dbReference type="EC" id="2.7.11.1"/>
    </reaction>
</comment>
<protein>
    <recommendedName>
        <fullName evidence="2">non-specific serine/threonine protein kinase</fullName>
        <ecNumber evidence="2">2.7.11.1</ecNumber>
    </recommendedName>
</protein>
<dbReference type="PROSITE" id="PS50011">
    <property type="entry name" value="PROTEIN_KINASE_DOM"/>
    <property type="match status" value="1"/>
</dbReference>
<accession>A0A9W8CJN6</accession>
<dbReference type="InterPro" id="IPR011009">
    <property type="entry name" value="Kinase-like_dom_sf"/>
</dbReference>
<comment type="cofactor">
    <cofactor evidence="1">
        <name>L-ascorbate</name>
        <dbReference type="ChEBI" id="CHEBI:38290"/>
    </cofactor>
</comment>
<keyword evidence="4" id="KW-0808">Transferase</keyword>
<keyword evidence="8" id="KW-0223">Dioxygenase</keyword>
<feature type="compositionally biased region" description="Basic and acidic residues" evidence="13">
    <location>
        <begin position="1"/>
        <end position="21"/>
    </location>
</feature>
<feature type="region of interest" description="Disordered" evidence="13">
    <location>
        <begin position="834"/>
        <end position="872"/>
    </location>
</feature>
<keyword evidence="9" id="KW-0560">Oxidoreductase</keyword>